<feature type="transmembrane region" description="Helical" evidence="6">
    <location>
        <begin position="209"/>
        <end position="228"/>
    </location>
</feature>
<dbReference type="GO" id="GO:0016020">
    <property type="term" value="C:membrane"/>
    <property type="evidence" value="ECO:0007669"/>
    <property type="project" value="UniProtKB-SubCell"/>
</dbReference>
<dbReference type="OrthoDB" id="10062876at2759"/>
<organism evidence="8 9">
    <name type="scientific">Ascoidea rubescens DSM 1968</name>
    <dbReference type="NCBI Taxonomy" id="1344418"/>
    <lineage>
        <taxon>Eukaryota</taxon>
        <taxon>Fungi</taxon>
        <taxon>Dikarya</taxon>
        <taxon>Ascomycota</taxon>
        <taxon>Saccharomycotina</taxon>
        <taxon>Saccharomycetes</taxon>
        <taxon>Ascoideaceae</taxon>
        <taxon>Ascoidea</taxon>
    </lineage>
</organism>
<name>A0A1D2VKI2_9ASCO</name>
<keyword evidence="4 6" id="KW-0472">Membrane</keyword>
<evidence type="ECO:0000259" key="7">
    <source>
        <dbReference type="Pfam" id="PF00324"/>
    </source>
</evidence>
<feature type="compositionally biased region" description="Basic and acidic residues" evidence="5">
    <location>
        <begin position="14"/>
        <end position="24"/>
    </location>
</feature>
<keyword evidence="9" id="KW-1185">Reference proteome</keyword>
<protein>
    <recommendedName>
        <fullName evidence="7">Amino acid permease/ SLC12A domain-containing protein</fullName>
    </recommendedName>
</protein>
<dbReference type="InParanoid" id="A0A1D2VKI2"/>
<reference evidence="9" key="1">
    <citation type="submission" date="2016-05" db="EMBL/GenBank/DDBJ databases">
        <title>Comparative genomics of biotechnologically important yeasts.</title>
        <authorList>
            <consortium name="DOE Joint Genome Institute"/>
            <person name="Riley R."/>
            <person name="Haridas S."/>
            <person name="Wolfe K.H."/>
            <person name="Lopes M.R."/>
            <person name="Hittinger C.T."/>
            <person name="Goker M."/>
            <person name="Salamov A."/>
            <person name="Wisecaver J."/>
            <person name="Long T.M."/>
            <person name="Aerts A.L."/>
            <person name="Barry K."/>
            <person name="Choi C."/>
            <person name="Clum A."/>
            <person name="Coughlan A.Y."/>
            <person name="Deshpande S."/>
            <person name="Douglass A.P."/>
            <person name="Hanson S.J."/>
            <person name="Klenk H.-P."/>
            <person name="Labutti K."/>
            <person name="Lapidus A."/>
            <person name="Lindquist E."/>
            <person name="Lipzen A."/>
            <person name="Meier-Kolthoff J.P."/>
            <person name="Ohm R.A."/>
            <person name="Otillar R.P."/>
            <person name="Pangilinan J."/>
            <person name="Peng Y."/>
            <person name="Rokas A."/>
            <person name="Rosa C.A."/>
            <person name="Scheuner C."/>
            <person name="Sibirny A.A."/>
            <person name="Slot J.C."/>
            <person name="Stielow J.B."/>
            <person name="Sun H."/>
            <person name="Kurtzman C.P."/>
            <person name="Blackwell M."/>
            <person name="Grigoriev I.V."/>
            <person name="Jeffries T.W."/>
        </authorList>
    </citation>
    <scope>NUCLEOTIDE SEQUENCE [LARGE SCALE GENOMIC DNA]</scope>
    <source>
        <strain evidence="9">DSM 1968</strain>
    </source>
</reference>
<evidence type="ECO:0000256" key="3">
    <source>
        <dbReference type="ARBA" id="ARBA00022989"/>
    </source>
</evidence>
<dbReference type="Gene3D" id="1.20.1740.10">
    <property type="entry name" value="Amino acid/polyamine transporter I"/>
    <property type="match status" value="1"/>
</dbReference>
<feature type="transmembrane region" description="Helical" evidence="6">
    <location>
        <begin position="501"/>
        <end position="522"/>
    </location>
</feature>
<dbReference type="STRING" id="1344418.A0A1D2VKI2"/>
<dbReference type="PANTHER" id="PTHR43341:SF39">
    <property type="entry name" value="AMINO ACID TRANSPORTER (EUROFUNG)-RELATED"/>
    <property type="match status" value="1"/>
</dbReference>
<evidence type="ECO:0000256" key="5">
    <source>
        <dbReference type="SAM" id="MobiDB-lite"/>
    </source>
</evidence>
<feature type="transmembrane region" description="Helical" evidence="6">
    <location>
        <begin position="175"/>
        <end position="197"/>
    </location>
</feature>
<gene>
    <name evidence="8" type="ORF">ASCRUDRAFT_75269</name>
</gene>
<dbReference type="GO" id="GO:0015171">
    <property type="term" value="F:amino acid transmembrane transporter activity"/>
    <property type="evidence" value="ECO:0007669"/>
    <property type="project" value="TreeGrafter"/>
</dbReference>
<dbReference type="PANTHER" id="PTHR43341">
    <property type="entry name" value="AMINO ACID PERMEASE"/>
    <property type="match status" value="1"/>
</dbReference>
<evidence type="ECO:0000256" key="6">
    <source>
        <dbReference type="SAM" id="Phobius"/>
    </source>
</evidence>
<dbReference type="Pfam" id="PF00324">
    <property type="entry name" value="AA_permease"/>
    <property type="match status" value="1"/>
</dbReference>
<feature type="domain" description="Amino acid permease/ SLC12A" evidence="7">
    <location>
        <begin position="65"/>
        <end position="529"/>
    </location>
</feature>
<dbReference type="EMBL" id="KV454478">
    <property type="protein sequence ID" value="ODV62047.1"/>
    <property type="molecule type" value="Genomic_DNA"/>
</dbReference>
<feature type="transmembrane region" description="Helical" evidence="6">
    <location>
        <begin position="425"/>
        <end position="447"/>
    </location>
</feature>
<feature type="transmembrane region" description="Helical" evidence="6">
    <location>
        <begin position="91"/>
        <end position="110"/>
    </location>
</feature>
<feature type="transmembrane region" description="Helical" evidence="6">
    <location>
        <begin position="399"/>
        <end position="419"/>
    </location>
</feature>
<evidence type="ECO:0000256" key="4">
    <source>
        <dbReference type="ARBA" id="ARBA00023136"/>
    </source>
</evidence>
<feature type="transmembrane region" description="Helical" evidence="6">
    <location>
        <begin position="258"/>
        <end position="280"/>
    </location>
</feature>
<evidence type="ECO:0000313" key="9">
    <source>
        <dbReference type="Proteomes" id="UP000095038"/>
    </source>
</evidence>
<feature type="transmembrane region" description="Helical" evidence="6">
    <location>
        <begin position="474"/>
        <end position="495"/>
    </location>
</feature>
<evidence type="ECO:0000256" key="2">
    <source>
        <dbReference type="ARBA" id="ARBA00022692"/>
    </source>
</evidence>
<comment type="subcellular location">
    <subcellularLocation>
        <location evidence="1">Membrane</location>
        <topology evidence="1">Multi-pass membrane protein</topology>
    </subcellularLocation>
</comment>
<dbReference type="InterPro" id="IPR004841">
    <property type="entry name" value="AA-permease/SLC12A_dom"/>
</dbReference>
<feature type="transmembrane region" description="Helical" evidence="6">
    <location>
        <begin position="292"/>
        <end position="312"/>
    </location>
</feature>
<evidence type="ECO:0000313" key="8">
    <source>
        <dbReference type="EMBL" id="ODV62047.1"/>
    </source>
</evidence>
<keyword evidence="2 6" id="KW-0812">Transmembrane</keyword>
<feature type="compositionally biased region" description="Polar residues" evidence="5">
    <location>
        <begin position="1"/>
        <end position="13"/>
    </location>
</feature>
<accession>A0A1D2VKI2</accession>
<feature type="transmembrane region" description="Helical" evidence="6">
    <location>
        <begin position="146"/>
        <end position="169"/>
    </location>
</feature>
<dbReference type="InterPro" id="IPR050524">
    <property type="entry name" value="APC_YAT"/>
</dbReference>
<dbReference type="RefSeq" id="XP_020048354.1">
    <property type="nucleotide sequence ID" value="XM_020193001.1"/>
</dbReference>
<dbReference type="GeneID" id="30966637"/>
<dbReference type="AlphaFoldDB" id="A0A1D2VKI2"/>
<feature type="region of interest" description="Disordered" evidence="5">
    <location>
        <begin position="1"/>
        <end position="31"/>
    </location>
</feature>
<dbReference type="Proteomes" id="UP000095038">
    <property type="component" value="Unassembled WGS sequence"/>
</dbReference>
<evidence type="ECO:0000256" key="1">
    <source>
        <dbReference type="ARBA" id="ARBA00004141"/>
    </source>
</evidence>
<keyword evidence="3 6" id="KW-1133">Transmembrane helix</keyword>
<feature type="transmembrane region" description="Helical" evidence="6">
    <location>
        <begin position="65"/>
        <end position="84"/>
    </location>
</feature>
<proteinExistence type="predicted"/>
<sequence length="592" mass="65735">MSSPVEVGQSNSSIEKKDIGHEESNIGDTSDSEEIRKVIEINGFVEKFNPELGNGTKRGLTYRQVMLMVIGSCIGSSLFISLSVPLVRYGSLALFIAFVFWAFVVIWPLMQAACEMASWLPIKGSFFHFVARFIDPALAFPVGVMYCYSTAIYVCVELVGFASLINYWPSTNVPIWSFILLGLGLNTIVNMMAVNWFGEIEFFASMFKILLIIGLMIFSFLSMCGANPKKDAYGFEHWSQGGLWKTVYKTGDTGRFLAFWNVFVYSAFSSGGPEAILIFAGEIRRPRRSVPLAGKTAFFRIYLFYIGGIFFMNTLCASNNPSLLQAMGEGKVGAGASPWVIGIKTVGVSGFSSLINAIIMTSLWSCGNAATYCSTRGIYAMSLAGYFPRFFSKCLKNGCPLFALLLADCFALLSFLATSNDSLTVYTWFISICSSSVLLVHSAIFLAHIRFRAAMKVQGLTNPYYETPFNVQPYTSYVGMFMCLLCSVFNGYWIFIDGEFLVSSLFTYYFSPVFFGLTYLFWKIWKKTSIIPLAEVDLLTGKKAIDREEQMEIDADEAAAAENKDSKGVFIGKKILKAIAVFLYSSKKGDLK</sequence>